<keyword evidence="2" id="KW-1185">Reference proteome</keyword>
<proteinExistence type="predicted"/>
<evidence type="ECO:0000313" key="1">
    <source>
        <dbReference type="EMBL" id="GAA0966481.1"/>
    </source>
</evidence>
<dbReference type="SUPFAM" id="SSF69118">
    <property type="entry name" value="AhpD-like"/>
    <property type="match status" value="1"/>
</dbReference>
<dbReference type="Gene3D" id="1.20.1290.10">
    <property type="entry name" value="AhpD-like"/>
    <property type="match status" value="1"/>
</dbReference>
<dbReference type="PANTHER" id="PTHR34846">
    <property type="entry name" value="4-CARBOXYMUCONOLACTONE DECARBOXYLASE FAMILY PROTEIN (AFU_ORTHOLOGUE AFUA_6G11590)"/>
    <property type="match status" value="1"/>
</dbReference>
<protein>
    <submittedName>
        <fullName evidence="1">Uncharacterized protein</fullName>
    </submittedName>
</protein>
<comment type="caution">
    <text evidence="1">The sequence shown here is derived from an EMBL/GenBank/DDBJ whole genome shotgun (WGS) entry which is preliminary data.</text>
</comment>
<name>A0ABN1RX85_9ACTN</name>
<dbReference type="Proteomes" id="UP001500665">
    <property type="component" value="Unassembled WGS sequence"/>
</dbReference>
<dbReference type="InterPro" id="IPR029032">
    <property type="entry name" value="AhpD-like"/>
</dbReference>
<reference evidence="1 2" key="1">
    <citation type="journal article" date="2019" name="Int. J. Syst. Evol. Microbiol.">
        <title>The Global Catalogue of Microorganisms (GCM) 10K type strain sequencing project: providing services to taxonomists for standard genome sequencing and annotation.</title>
        <authorList>
            <consortium name="The Broad Institute Genomics Platform"/>
            <consortium name="The Broad Institute Genome Sequencing Center for Infectious Disease"/>
            <person name="Wu L."/>
            <person name="Ma J."/>
        </authorList>
    </citation>
    <scope>NUCLEOTIDE SEQUENCE [LARGE SCALE GENOMIC DNA]</scope>
    <source>
        <strain evidence="1 2">JCM 10696</strain>
    </source>
</reference>
<dbReference type="PANTHER" id="PTHR34846:SF5">
    <property type="entry name" value="CARBOXYMUCONOLACTONE DECARBOXYLASE-LIKE DOMAIN-CONTAINING PROTEIN"/>
    <property type="match status" value="1"/>
</dbReference>
<organism evidence="1 2">
    <name type="scientific">Actinocorallia libanotica</name>
    <dbReference type="NCBI Taxonomy" id="46162"/>
    <lineage>
        <taxon>Bacteria</taxon>
        <taxon>Bacillati</taxon>
        <taxon>Actinomycetota</taxon>
        <taxon>Actinomycetes</taxon>
        <taxon>Streptosporangiales</taxon>
        <taxon>Thermomonosporaceae</taxon>
        <taxon>Actinocorallia</taxon>
    </lineage>
</organism>
<evidence type="ECO:0000313" key="2">
    <source>
        <dbReference type="Proteomes" id="UP001500665"/>
    </source>
</evidence>
<dbReference type="RefSeq" id="WP_344246107.1">
    <property type="nucleotide sequence ID" value="NZ_BAAAHH010000044.1"/>
</dbReference>
<accession>A0ABN1RX85</accession>
<gene>
    <name evidence="1" type="ORF">GCM10009550_68840</name>
</gene>
<sequence length="119" mass="13744">MPHAVEVIGRHPRLLWPWLSFWVPTYRRGGLAQEDVSLVLRRTARHTDPHDRQEGEPEDLDERQRLLLAAVDELCADRMISDATWRALSAFYSDRQLSVLCFVVGNRATLAMVANTFER</sequence>
<dbReference type="EMBL" id="BAAAHH010000044">
    <property type="protein sequence ID" value="GAA0966481.1"/>
    <property type="molecule type" value="Genomic_DNA"/>
</dbReference>